<evidence type="ECO:0000313" key="3">
    <source>
        <dbReference type="EMBL" id="KAG0293078.1"/>
    </source>
</evidence>
<reference evidence="3 4" key="1">
    <citation type="journal article" date="2020" name="Fungal Divers.">
        <title>Resolving the Mortierellaceae phylogeny through synthesis of multi-gene phylogenetics and phylogenomics.</title>
        <authorList>
            <person name="Vandepol N."/>
            <person name="Liber J."/>
            <person name="Desiro A."/>
            <person name="Na H."/>
            <person name="Kennedy M."/>
            <person name="Barry K."/>
            <person name="Grigoriev I.V."/>
            <person name="Miller A.N."/>
            <person name="O'Donnell K."/>
            <person name="Stajich J.E."/>
            <person name="Bonito G."/>
        </authorList>
    </citation>
    <scope>NUCLEOTIDE SEQUENCE [LARGE SCALE GENOMIC DNA]</scope>
    <source>
        <strain evidence="3 4">AD045</strain>
    </source>
</reference>
<keyword evidence="1" id="KW-0175">Coiled coil</keyword>
<evidence type="ECO:0000256" key="2">
    <source>
        <dbReference type="SAM" id="MobiDB-lite"/>
    </source>
</evidence>
<gene>
    <name evidence="3" type="ORF">BGZ96_003350</name>
</gene>
<name>A0ABQ7K7T7_9FUNG</name>
<dbReference type="Proteomes" id="UP001194696">
    <property type="component" value="Unassembled WGS sequence"/>
</dbReference>
<organism evidence="3 4">
    <name type="scientific">Linnemannia gamsii</name>
    <dbReference type="NCBI Taxonomy" id="64522"/>
    <lineage>
        <taxon>Eukaryota</taxon>
        <taxon>Fungi</taxon>
        <taxon>Fungi incertae sedis</taxon>
        <taxon>Mucoromycota</taxon>
        <taxon>Mortierellomycotina</taxon>
        <taxon>Mortierellomycetes</taxon>
        <taxon>Mortierellales</taxon>
        <taxon>Mortierellaceae</taxon>
        <taxon>Linnemannia</taxon>
    </lineage>
</organism>
<keyword evidence="4" id="KW-1185">Reference proteome</keyword>
<protein>
    <submittedName>
        <fullName evidence="3">Uncharacterized protein</fullName>
    </submittedName>
</protein>
<sequence length="511" mass="55604">MPVAPTLALQAVDEKINYLDHLWRSGSDKLNQTTKVAEQSVLTCVLRQVLEEVRIYAVLREFIQSQDFSEQNGYIGVLHETMRQLDSRRKFDITCLQPGIPIPEIPLDQTLQAVDTMSSLATDSGTETKAMSAIQEPPIKEQEAEVLSYDQTTYSAGPGNPRKRALEQMDPSETQVTKVTKYQDDDIAPGDTKVCQSPLDTSSTADPQVASMRSSSSSPHLQSSSISSTPTTKTLKWDKLVPNRSSGTTQLDINRTDLLVQQSNTISSLEAYPTSTVANTEKLISTRGGSGISGLAIMDIEKELRLIREEGQEQRLRTDQLLAQLESEARLRREADHRVSQLTQELQNERHLTLEKDLESKRSEALLMMAKAREEIQLGKVLIAQAKEELALERAAKAEAMIETARIEVERNRLLAYVQSLGAPPAATAGGVFVGDSKPVLPSGAMTVSTQYLSPAGSDGGVLTAGPGSGGSTSPLTCTETLAGQVDRDRSIENFSSTTVVATPVKDESSS</sequence>
<accession>A0ABQ7K7T7</accession>
<feature type="coiled-coil region" evidence="1">
    <location>
        <begin position="308"/>
        <end position="403"/>
    </location>
</feature>
<dbReference type="EMBL" id="JAAAIM010000171">
    <property type="protein sequence ID" value="KAG0293078.1"/>
    <property type="molecule type" value="Genomic_DNA"/>
</dbReference>
<proteinExistence type="predicted"/>
<feature type="compositionally biased region" description="Polar residues" evidence="2">
    <location>
        <begin position="171"/>
        <end position="180"/>
    </location>
</feature>
<comment type="caution">
    <text evidence="3">The sequence shown here is derived from an EMBL/GenBank/DDBJ whole genome shotgun (WGS) entry which is preliminary data.</text>
</comment>
<feature type="compositionally biased region" description="Low complexity" evidence="2">
    <location>
        <begin position="211"/>
        <end position="228"/>
    </location>
</feature>
<evidence type="ECO:0000313" key="4">
    <source>
        <dbReference type="Proteomes" id="UP001194696"/>
    </source>
</evidence>
<feature type="region of interest" description="Disordered" evidence="2">
    <location>
        <begin position="152"/>
        <end position="232"/>
    </location>
</feature>
<feature type="compositionally biased region" description="Polar residues" evidence="2">
    <location>
        <begin position="194"/>
        <end position="206"/>
    </location>
</feature>
<evidence type="ECO:0000256" key="1">
    <source>
        <dbReference type="SAM" id="Coils"/>
    </source>
</evidence>